<feature type="non-terminal residue" evidence="2">
    <location>
        <position position="1"/>
    </location>
</feature>
<dbReference type="OMA" id="IRKMPRD"/>
<evidence type="ECO:0000313" key="3">
    <source>
        <dbReference type="Proteomes" id="UP000288216"/>
    </source>
</evidence>
<keyword evidence="1" id="KW-0175">Coiled coil</keyword>
<proteinExistence type="predicted"/>
<dbReference type="AlphaFoldDB" id="A0A401NHG9"/>
<dbReference type="OrthoDB" id="10256467at2759"/>
<sequence>VMLFEHTVFPALSLNFLSLQLATKQEELESMFLKVEGIEGQLVVAQNQSHFFRERTKQQEHILVQATTFLQGMRIELVVLREEVRDNLMIWGPFNKTLTHCLEATSSSVQMEMFHLQENLKKSNQEVDFIQQQVRELQLSSDTIALQTHQIHVLEQKEAELQIRCCDLQKQVC</sequence>
<evidence type="ECO:0000313" key="2">
    <source>
        <dbReference type="EMBL" id="GCB60314.1"/>
    </source>
</evidence>
<dbReference type="EMBL" id="BFAA01007484">
    <property type="protein sequence ID" value="GCB60314.1"/>
    <property type="molecule type" value="Genomic_DNA"/>
</dbReference>
<dbReference type="STRING" id="75743.A0A401NHG9"/>
<organism evidence="2 3">
    <name type="scientific">Scyliorhinus torazame</name>
    <name type="common">Cloudy catshark</name>
    <name type="synonym">Catulus torazame</name>
    <dbReference type="NCBI Taxonomy" id="75743"/>
    <lineage>
        <taxon>Eukaryota</taxon>
        <taxon>Metazoa</taxon>
        <taxon>Chordata</taxon>
        <taxon>Craniata</taxon>
        <taxon>Vertebrata</taxon>
        <taxon>Chondrichthyes</taxon>
        <taxon>Elasmobranchii</taxon>
        <taxon>Galeomorphii</taxon>
        <taxon>Galeoidea</taxon>
        <taxon>Carcharhiniformes</taxon>
        <taxon>Scyliorhinidae</taxon>
        <taxon>Scyliorhinus</taxon>
    </lineage>
</organism>
<feature type="non-terminal residue" evidence="2">
    <location>
        <position position="173"/>
    </location>
</feature>
<comment type="caution">
    <text evidence="2">The sequence shown here is derived from an EMBL/GenBank/DDBJ whole genome shotgun (WGS) entry which is preliminary data.</text>
</comment>
<protein>
    <submittedName>
        <fullName evidence="2">Uncharacterized protein</fullName>
    </submittedName>
</protein>
<accession>A0A401NHG9</accession>
<reference evidence="2 3" key="1">
    <citation type="journal article" date="2018" name="Nat. Ecol. Evol.">
        <title>Shark genomes provide insights into elasmobranch evolution and the origin of vertebrates.</title>
        <authorList>
            <person name="Hara Y"/>
            <person name="Yamaguchi K"/>
            <person name="Onimaru K"/>
            <person name="Kadota M"/>
            <person name="Koyanagi M"/>
            <person name="Keeley SD"/>
            <person name="Tatsumi K"/>
            <person name="Tanaka K"/>
            <person name="Motone F"/>
            <person name="Kageyama Y"/>
            <person name="Nozu R"/>
            <person name="Adachi N"/>
            <person name="Nishimura O"/>
            <person name="Nakagawa R"/>
            <person name="Tanegashima C"/>
            <person name="Kiyatake I"/>
            <person name="Matsumoto R"/>
            <person name="Murakumo K"/>
            <person name="Nishida K"/>
            <person name="Terakita A"/>
            <person name="Kuratani S"/>
            <person name="Sato K"/>
            <person name="Hyodo S Kuraku.S."/>
        </authorList>
    </citation>
    <scope>NUCLEOTIDE SEQUENCE [LARGE SCALE GENOMIC DNA]</scope>
</reference>
<gene>
    <name evidence="2" type="ORF">scyTo_0014144</name>
</gene>
<dbReference type="Proteomes" id="UP000288216">
    <property type="component" value="Unassembled WGS sequence"/>
</dbReference>
<feature type="coiled-coil region" evidence="1">
    <location>
        <begin position="113"/>
        <end position="140"/>
    </location>
</feature>
<evidence type="ECO:0000256" key="1">
    <source>
        <dbReference type="SAM" id="Coils"/>
    </source>
</evidence>
<keyword evidence="3" id="KW-1185">Reference proteome</keyword>
<name>A0A401NHG9_SCYTO</name>